<dbReference type="InterPro" id="IPR016161">
    <property type="entry name" value="Ald_DH/histidinol_DH"/>
</dbReference>
<dbReference type="Gene3D" id="3.40.309.10">
    <property type="entry name" value="Aldehyde Dehydrogenase, Chain A, domain 2"/>
    <property type="match status" value="2"/>
</dbReference>
<accession>A0AAN9PPM3</accession>
<dbReference type="AlphaFoldDB" id="A0AAN9PPM3"/>
<sequence length="185" mass="20359">MVNPLVKRFYHNEVPIFAKTDGICHVYVDKSADSEMARRIVLEAKIDYPVGCNAMETLLVHKDLIENGWLNNIVVELRTEDGNVSHFLLCGSAHTDSTVAEDHEVADVFLRQVDSAAIFHNASTRFCDGARFGLGAEVGISTSRIHARGLVGVEGLLTNRWILKGSGQIVDGDKAVSYIHRDLAI</sequence>
<proteinExistence type="predicted"/>
<name>A0AAN9PPM3_CANGL</name>
<gene>
    <name evidence="1" type="ORF">VNO77_43659</name>
</gene>
<reference evidence="1 2" key="1">
    <citation type="submission" date="2024-01" db="EMBL/GenBank/DDBJ databases">
        <title>The genomes of 5 underutilized Papilionoideae crops provide insights into root nodulation and disease resistanc.</title>
        <authorList>
            <person name="Jiang F."/>
        </authorList>
    </citation>
    <scope>NUCLEOTIDE SEQUENCE [LARGE SCALE GENOMIC DNA]</scope>
    <source>
        <strain evidence="1">LVBAO_FW01</strain>
        <tissue evidence="1">Leaves</tissue>
    </source>
</reference>
<dbReference type="SUPFAM" id="SSF53720">
    <property type="entry name" value="ALDH-like"/>
    <property type="match status" value="1"/>
</dbReference>
<evidence type="ECO:0000313" key="1">
    <source>
        <dbReference type="EMBL" id="KAK7305749.1"/>
    </source>
</evidence>
<dbReference type="EMBL" id="JAYMYQ010000011">
    <property type="protein sequence ID" value="KAK7305749.1"/>
    <property type="molecule type" value="Genomic_DNA"/>
</dbReference>
<comment type="caution">
    <text evidence="1">The sequence shown here is derived from an EMBL/GenBank/DDBJ whole genome shotgun (WGS) entry which is preliminary data.</text>
</comment>
<keyword evidence="2" id="KW-1185">Reference proteome</keyword>
<dbReference type="GO" id="GO:0004350">
    <property type="term" value="F:glutamate-5-semialdehyde dehydrogenase activity"/>
    <property type="evidence" value="ECO:0007669"/>
    <property type="project" value="TreeGrafter"/>
</dbReference>
<dbReference type="PANTHER" id="PTHR11063:SF8">
    <property type="entry name" value="DELTA-1-PYRROLINE-5-CARBOXYLATE SYNTHASE"/>
    <property type="match status" value="1"/>
</dbReference>
<dbReference type="InterPro" id="IPR016162">
    <property type="entry name" value="Ald_DH_N"/>
</dbReference>
<organism evidence="1 2">
    <name type="scientific">Canavalia gladiata</name>
    <name type="common">Sword bean</name>
    <name type="synonym">Dolichos gladiatus</name>
    <dbReference type="NCBI Taxonomy" id="3824"/>
    <lineage>
        <taxon>Eukaryota</taxon>
        <taxon>Viridiplantae</taxon>
        <taxon>Streptophyta</taxon>
        <taxon>Embryophyta</taxon>
        <taxon>Tracheophyta</taxon>
        <taxon>Spermatophyta</taxon>
        <taxon>Magnoliopsida</taxon>
        <taxon>eudicotyledons</taxon>
        <taxon>Gunneridae</taxon>
        <taxon>Pentapetalae</taxon>
        <taxon>rosids</taxon>
        <taxon>fabids</taxon>
        <taxon>Fabales</taxon>
        <taxon>Fabaceae</taxon>
        <taxon>Papilionoideae</taxon>
        <taxon>50 kb inversion clade</taxon>
        <taxon>NPAAA clade</taxon>
        <taxon>indigoferoid/millettioid clade</taxon>
        <taxon>Phaseoleae</taxon>
        <taxon>Canavalia</taxon>
    </lineage>
</organism>
<dbReference type="PANTHER" id="PTHR11063">
    <property type="entry name" value="GLUTAMATE SEMIALDEHYDE DEHYDROGENASE"/>
    <property type="match status" value="1"/>
</dbReference>
<dbReference type="Gene3D" id="3.40.605.10">
    <property type="entry name" value="Aldehyde Dehydrogenase, Chain A, domain 1"/>
    <property type="match status" value="2"/>
</dbReference>
<evidence type="ECO:0000313" key="2">
    <source>
        <dbReference type="Proteomes" id="UP001367508"/>
    </source>
</evidence>
<dbReference type="Proteomes" id="UP001367508">
    <property type="component" value="Unassembled WGS sequence"/>
</dbReference>
<protein>
    <submittedName>
        <fullName evidence="1">Uncharacterized protein</fullName>
    </submittedName>
</protein>
<dbReference type="InterPro" id="IPR016163">
    <property type="entry name" value="Ald_DH_C"/>
</dbReference>